<dbReference type="InterPro" id="IPR036976">
    <property type="entry name" value="RimM_N_sf"/>
</dbReference>
<dbReference type="SUPFAM" id="SSF50346">
    <property type="entry name" value="PRC-barrel domain"/>
    <property type="match status" value="1"/>
</dbReference>
<dbReference type="InterPro" id="IPR002676">
    <property type="entry name" value="RimM_N"/>
</dbReference>
<keyword evidence="8" id="KW-1185">Reference proteome</keyword>
<organism evidence="7 8">
    <name type="scientific">candidate division MSBL1 archaeon SCGC-AAA382M17</name>
    <dbReference type="NCBI Taxonomy" id="1698284"/>
    <lineage>
        <taxon>Archaea</taxon>
        <taxon>Methanobacteriati</taxon>
        <taxon>Methanobacteriota</taxon>
        <taxon>candidate division MSBL1</taxon>
    </lineage>
</organism>
<protein>
    <recommendedName>
        <fullName evidence="9">Ribosome maturation factor RimM</fullName>
    </recommendedName>
</protein>
<evidence type="ECO:0000256" key="2">
    <source>
        <dbReference type="ARBA" id="ARBA00022517"/>
    </source>
</evidence>
<dbReference type="Proteomes" id="UP000070633">
    <property type="component" value="Unassembled WGS sequence"/>
</dbReference>
<accession>A0ABR5TJH8</accession>
<reference evidence="7 8" key="1">
    <citation type="journal article" date="2016" name="Sci. Rep.">
        <title>Metabolic traits of an uncultured archaeal lineage -MSBL1- from brine pools of the Red Sea.</title>
        <authorList>
            <person name="Mwirichia R."/>
            <person name="Alam I."/>
            <person name="Rashid M."/>
            <person name="Vinu M."/>
            <person name="Ba-Alawi W."/>
            <person name="Anthony Kamau A."/>
            <person name="Kamanda Ngugi D."/>
            <person name="Goker M."/>
            <person name="Klenk H.P."/>
            <person name="Bajic V."/>
            <person name="Stingl U."/>
        </authorList>
    </citation>
    <scope>NUCLEOTIDE SEQUENCE [LARGE SCALE GENOMIC DNA]</scope>
    <source>
        <strain evidence="7">SCGC-AAA382M17</strain>
    </source>
</reference>
<sequence length="173" mass="19677">MKFDTTDKLGKVLKSHGKDGELIISSDKGLSENFLKTESIFIEINGVLVPFFIEHALLKSPQTAILKLEDIDSIEAANELTGCAWYLPKKEWEKLMQRDSKSYKILEGFILIDQHDNELGTIEGILEIPSNPLLQVRHGNKLIEVPVNEKTIYRIDEKKQIVKNHIPEGLLEI</sequence>
<dbReference type="HAMAP" id="MF_00014">
    <property type="entry name" value="Ribosome_mat_RimM"/>
    <property type="match status" value="1"/>
</dbReference>
<evidence type="ECO:0000256" key="1">
    <source>
        <dbReference type="ARBA" id="ARBA00022490"/>
    </source>
</evidence>
<dbReference type="Pfam" id="PF24986">
    <property type="entry name" value="PRC_RimM"/>
    <property type="match status" value="1"/>
</dbReference>
<evidence type="ECO:0000256" key="4">
    <source>
        <dbReference type="ARBA" id="ARBA00023186"/>
    </source>
</evidence>
<evidence type="ECO:0000259" key="5">
    <source>
        <dbReference type="Pfam" id="PF01782"/>
    </source>
</evidence>
<evidence type="ECO:0000313" key="7">
    <source>
        <dbReference type="EMBL" id="KXB08214.1"/>
    </source>
</evidence>
<keyword evidence="4" id="KW-0143">Chaperone</keyword>
<dbReference type="Gene3D" id="2.40.30.60">
    <property type="entry name" value="RimM"/>
    <property type="match status" value="1"/>
</dbReference>
<dbReference type="EMBL" id="LHYI01000026">
    <property type="protein sequence ID" value="KXB08214.1"/>
    <property type="molecule type" value="Genomic_DNA"/>
</dbReference>
<dbReference type="InterPro" id="IPR009000">
    <property type="entry name" value="Transl_B-barrel_sf"/>
</dbReference>
<evidence type="ECO:0000256" key="3">
    <source>
        <dbReference type="ARBA" id="ARBA00022552"/>
    </source>
</evidence>
<keyword evidence="2" id="KW-0690">Ribosome biogenesis</keyword>
<dbReference type="InterPro" id="IPR011961">
    <property type="entry name" value="RimM"/>
</dbReference>
<gene>
    <name evidence="7" type="ORF">AKJ55_01310</name>
</gene>
<name>A0ABR5TJH8_9EURY</name>
<proteinExistence type="inferred from homology"/>
<dbReference type="InterPro" id="IPR011033">
    <property type="entry name" value="PRC_barrel-like_sf"/>
</dbReference>
<dbReference type="NCBIfam" id="TIGR02273">
    <property type="entry name" value="16S_RimM"/>
    <property type="match status" value="1"/>
</dbReference>
<feature type="domain" description="Ribosome maturation factor RimM PRC barrel" evidence="6">
    <location>
        <begin position="106"/>
        <end position="170"/>
    </location>
</feature>
<comment type="caution">
    <text evidence="7">The sequence shown here is derived from an EMBL/GenBank/DDBJ whole genome shotgun (WGS) entry which is preliminary data.</text>
</comment>
<evidence type="ECO:0000259" key="6">
    <source>
        <dbReference type="Pfam" id="PF24986"/>
    </source>
</evidence>
<keyword evidence="3" id="KW-0698">rRNA processing</keyword>
<dbReference type="PANTHER" id="PTHR33692">
    <property type="entry name" value="RIBOSOME MATURATION FACTOR RIMM"/>
    <property type="match status" value="1"/>
</dbReference>
<dbReference type="SUPFAM" id="SSF50447">
    <property type="entry name" value="Translation proteins"/>
    <property type="match status" value="1"/>
</dbReference>
<dbReference type="Gene3D" id="2.30.30.240">
    <property type="entry name" value="PRC-barrel domain"/>
    <property type="match status" value="1"/>
</dbReference>
<keyword evidence="1" id="KW-0963">Cytoplasm</keyword>
<feature type="domain" description="RimM N-terminal" evidence="5">
    <location>
        <begin position="9"/>
        <end position="90"/>
    </location>
</feature>
<dbReference type="Pfam" id="PF01782">
    <property type="entry name" value="RimM"/>
    <property type="match status" value="1"/>
</dbReference>
<dbReference type="InterPro" id="IPR056792">
    <property type="entry name" value="PRC_RimM"/>
</dbReference>
<evidence type="ECO:0008006" key="9">
    <source>
        <dbReference type="Google" id="ProtNLM"/>
    </source>
</evidence>
<dbReference type="PANTHER" id="PTHR33692:SF1">
    <property type="entry name" value="RIBOSOME MATURATION FACTOR RIMM"/>
    <property type="match status" value="1"/>
</dbReference>
<evidence type="ECO:0000313" key="8">
    <source>
        <dbReference type="Proteomes" id="UP000070633"/>
    </source>
</evidence>